<dbReference type="SMART" id="SM00343">
    <property type="entry name" value="ZnF_C2HC"/>
    <property type="match status" value="9"/>
</dbReference>
<keyword evidence="6" id="KW-0067">ATP-binding</keyword>
<feature type="compositionally biased region" description="Basic and acidic residues" evidence="10">
    <location>
        <begin position="213"/>
        <end position="228"/>
    </location>
</feature>
<dbReference type="PANTHER" id="PTHR47958">
    <property type="entry name" value="ATP-DEPENDENT RNA HELICASE DBP3"/>
    <property type="match status" value="1"/>
</dbReference>
<keyword evidence="8" id="KW-0479">Metal-binding</keyword>
<reference evidence="15" key="1">
    <citation type="journal article" date="2023" name="Biology">
        <title>Germ Line/Multipotency Genes Show Differential Expression during Embryonic Development of the Annelid Enchytraeus coronatus.</title>
        <authorList>
            <person name="Kostyuchenko R.P."/>
            <person name="Nikanorova D.D."/>
            <person name="Amosov A.V."/>
        </authorList>
    </citation>
    <scope>NUCLEOTIDE SEQUENCE</scope>
</reference>
<feature type="domain" description="Helicase ATP-binding" evidence="12">
    <location>
        <begin position="483"/>
        <end position="669"/>
    </location>
</feature>
<dbReference type="PROSITE" id="PS51192">
    <property type="entry name" value="HELICASE_ATP_BIND_1"/>
    <property type="match status" value="1"/>
</dbReference>
<evidence type="ECO:0000256" key="8">
    <source>
        <dbReference type="PROSITE-ProRule" id="PRU00047"/>
    </source>
</evidence>
<feature type="compositionally biased region" description="Basic and acidic residues" evidence="10">
    <location>
        <begin position="275"/>
        <end position="296"/>
    </location>
</feature>
<feature type="compositionally biased region" description="Gly residues" evidence="10">
    <location>
        <begin position="849"/>
        <end position="861"/>
    </location>
</feature>
<dbReference type="SMART" id="SM00487">
    <property type="entry name" value="DEXDc"/>
    <property type="match status" value="1"/>
</dbReference>
<sequence length="919" mass="101157">MASQSRSGFGRGQLIDILEAARRETVSVPGGRSEESSDRVLQSQPGVYSPLRENGYHSSNNDHRGTQQFYRKDGNYGNNNGYNDGRGDGRPQNDKPRTCFNCGQSGHTNRNCPASPKPRNNGVPDELVDGFSKSLVFTRKPDHSGGTDYNPRNGSGDFSRPGQDAGARSKGCYKCGDDGHTSGDCPQQSQSRDNPSAGGGAPRSCFNCGSADHMSRECTEPRKERGNRDNGGGTPRGCYNCGKDGHSSRDCTEPRKQRSNGGDSGMSRACFNCGKDGHQSRDCPEPRKERENRDSRSCFNCGKDGHQSRDCPEPRKERENRDSRSCFNCGKDGHQSRDCPEPKKERESKGCFNCGVDGHQSRECPEPKKERDNGGASGACFRCKKEGHMSKDCTETIIGEDGKPKPPPYIPPPPPDTEEEIFSTITQGINFCRYDEIKVECTGRNAPAHSMESFAEAKFSDVIMNNLRKTKYEKPTPIQKWAVPVIASGRDMMGVAQTGSGKTASFLLPILNKMLGDNFEPPCVEEDCALPLMLILAPTRELVLQIFHETRKFSFDTVVRAVVAYGGVSVGHQKREVLKGAHVVIATPGRFLDFIRNKIINLSKLRYLVLDEADRMLDMGFNNDISSILSQAESGMPPASHRQTVLFSATIPEEVQKLAAKLLREDYLFITVGCVGSANLDIEQFVWKVDQAEKRDKLLRIIQERGEDKVIVFVEQKRSADFISAFLSQGSFPTASIHGDLSQMERERALRDFRFGRSPILVATNVAARGLDIPEVKHVVNYDMPSHIEEYVHRIGRTGRCGNIGKATSFFVPECDAHLTRALVKVLTDAMQEVPEWLDAMAVDSIGMGGGFQRSGPGGRFGGRDFRRGGPNQSRQNDNRDGAGNDNSSDNYPAARNSIAPQAPVRPPAAAANDDTEWD</sequence>
<feature type="domain" description="CCHC-type" evidence="11">
    <location>
        <begin position="172"/>
        <end position="187"/>
    </location>
</feature>
<feature type="short sequence motif" description="Q motif" evidence="9">
    <location>
        <begin position="452"/>
        <end position="480"/>
    </location>
</feature>
<keyword evidence="4" id="KW-0378">Hydrolase</keyword>
<name>A0AAU7VH08_9ANNE</name>
<feature type="domain" description="DEAD-box RNA helicase Q" evidence="14">
    <location>
        <begin position="452"/>
        <end position="480"/>
    </location>
</feature>
<dbReference type="CDD" id="cd18787">
    <property type="entry name" value="SF2_C_DEAD"/>
    <property type="match status" value="1"/>
</dbReference>
<feature type="compositionally biased region" description="Basic and acidic residues" evidence="10">
    <location>
        <begin position="331"/>
        <end position="349"/>
    </location>
</feature>
<feature type="domain" description="CCHC-type" evidence="11">
    <location>
        <begin position="298"/>
        <end position="313"/>
    </location>
</feature>
<dbReference type="Gene3D" id="3.40.50.300">
    <property type="entry name" value="P-loop containing nucleotide triphosphate hydrolases"/>
    <property type="match status" value="2"/>
</dbReference>
<feature type="domain" description="CCHC-type" evidence="11">
    <location>
        <begin position="270"/>
        <end position="285"/>
    </location>
</feature>
<comment type="similarity">
    <text evidence="1">Belongs to the DEAD box helicase family. DDX4/VASA subfamily.</text>
</comment>
<evidence type="ECO:0000313" key="15">
    <source>
        <dbReference type="EMBL" id="XBW67468.1"/>
    </source>
</evidence>
<keyword evidence="3" id="KW-0547">Nucleotide-binding</keyword>
<dbReference type="InterPro" id="IPR000629">
    <property type="entry name" value="RNA-helicase_DEAD-box_CS"/>
</dbReference>
<dbReference type="InterPro" id="IPR001878">
    <property type="entry name" value="Znf_CCHC"/>
</dbReference>
<evidence type="ECO:0000259" key="12">
    <source>
        <dbReference type="PROSITE" id="PS51192"/>
    </source>
</evidence>
<dbReference type="InterPro" id="IPR014001">
    <property type="entry name" value="Helicase_ATP-bd"/>
</dbReference>
<accession>A0AAU7VH08</accession>
<dbReference type="InterPro" id="IPR001650">
    <property type="entry name" value="Helicase_C-like"/>
</dbReference>
<feature type="region of interest" description="Disordered" evidence="10">
    <location>
        <begin position="179"/>
        <end position="349"/>
    </location>
</feature>
<protein>
    <recommendedName>
        <fullName evidence="2">RNA helicase</fullName>
        <ecNumber evidence="2">3.6.4.13</ecNumber>
    </recommendedName>
</protein>
<evidence type="ECO:0000256" key="1">
    <source>
        <dbReference type="ARBA" id="ARBA00010132"/>
    </source>
</evidence>
<evidence type="ECO:0000256" key="3">
    <source>
        <dbReference type="ARBA" id="ARBA00022741"/>
    </source>
</evidence>
<dbReference type="InterPro" id="IPR014014">
    <property type="entry name" value="RNA_helicase_DEAD_Q_motif"/>
</dbReference>
<evidence type="ECO:0000256" key="2">
    <source>
        <dbReference type="ARBA" id="ARBA00012552"/>
    </source>
</evidence>
<feature type="domain" description="Helicase C-terminal" evidence="13">
    <location>
        <begin position="694"/>
        <end position="842"/>
    </location>
</feature>
<evidence type="ECO:0000256" key="7">
    <source>
        <dbReference type="ARBA" id="ARBA00047984"/>
    </source>
</evidence>
<dbReference type="SUPFAM" id="SSF52540">
    <property type="entry name" value="P-loop containing nucleoside triphosphate hydrolases"/>
    <property type="match status" value="1"/>
</dbReference>
<dbReference type="FunFam" id="3.40.50.300:FF:000397">
    <property type="entry name" value="Probable ATP-dependent RNA helicase DDX4"/>
    <property type="match status" value="1"/>
</dbReference>
<dbReference type="Pfam" id="PF00270">
    <property type="entry name" value="DEAD"/>
    <property type="match status" value="1"/>
</dbReference>
<dbReference type="PROSITE" id="PS00039">
    <property type="entry name" value="DEAD_ATP_HELICASE"/>
    <property type="match status" value="1"/>
</dbReference>
<feature type="compositionally biased region" description="Polar residues" evidence="10">
    <location>
        <begin position="184"/>
        <end position="194"/>
    </location>
</feature>
<comment type="catalytic activity">
    <reaction evidence="7">
        <text>ATP + H2O = ADP + phosphate + H(+)</text>
        <dbReference type="Rhea" id="RHEA:13065"/>
        <dbReference type="ChEBI" id="CHEBI:15377"/>
        <dbReference type="ChEBI" id="CHEBI:15378"/>
        <dbReference type="ChEBI" id="CHEBI:30616"/>
        <dbReference type="ChEBI" id="CHEBI:43474"/>
        <dbReference type="ChEBI" id="CHEBI:456216"/>
        <dbReference type="EC" id="3.6.4.13"/>
    </reaction>
</comment>
<dbReference type="PROSITE" id="PS50158">
    <property type="entry name" value="ZF_CCHC"/>
    <property type="match status" value="9"/>
</dbReference>
<dbReference type="Pfam" id="PF00271">
    <property type="entry name" value="Helicase_C"/>
    <property type="match status" value="1"/>
</dbReference>
<feature type="domain" description="CCHC-type" evidence="11">
    <location>
        <begin position="380"/>
        <end position="395"/>
    </location>
</feature>
<evidence type="ECO:0000256" key="10">
    <source>
        <dbReference type="SAM" id="MobiDB-lite"/>
    </source>
</evidence>
<feature type="region of interest" description="Disordered" evidence="10">
    <location>
        <begin position="849"/>
        <end position="919"/>
    </location>
</feature>
<feature type="compositionally biased region" description="Basic and acidic residues" evidence="10">
    <location>
        <begin position="243"/>
        <end position="256"/>
    </location>
</feature>
<dbReference type="GO" id="GO:0016787">
    <property type="term" value="F:hydrolase activity"/>
    <property type="evidence" value="ECO:0007669"/>
    <property type="project" value="UniProtKB-KW"/>
</dbReference>
<evidence type="ECO:0000256" key="4">
    <source>
        <dbReference type="ARBA" id="ARBA00022801"/>
    </source>
</evidence>
<dbReference type="GO" id="GO:0003724">
    <property type="term" value="F:RNA helicase activity"/>
    <property type="evidence" value="ECO:0007669"/>
    <property type="project" value="UniProtKB-EC"/>
</dbReference>
<evidence type="ECO:0000256" key="6">
    <source>
        <dbReference type="ARBA" id="ARBA00022840"/>
    </source>
</evidence>
<dbReference type="FunFam" id="3.40.50.300:FF:000008">
    <property type="entry name" value="ATP-dependent RNA helicase RhlB"/>
    <property type="match status" value="1"/>
</dbReference>
<dbReference type="SUPFAM" id="SSF57756">
    <property type="entry name" value="Retrovirus zinc finger-like domains"/>
    <property type="match status" value="5"/>
</dbReference>
<dbReference type="PROSITE" id="PS51194">
    <property type="entry name" value="HELICASE_CTER"/>
    <property type="match status" value="1"/>
</dbReference>
<dbReference type="EC" id="3.6.4.13" evidence="2"/>
<dbReference type="EMBL" id="OR750673">
    <property type="protein sequence ID" value="XBW67468.1"/>
    <property type="molecule type" value="mRNA"/>
</dbReference>
<feature type="domain" description="CCHC-type" evidence="11">
    <location>
        <begin position="351"/>
        <end position="366"/>
    </location>
</feature>
<evidence type="ECO:0000259" key="14">
    <source>
        <dbReference type="PROSITE" id="PS51195"/>
    </source>
</evidence>
<proteinExistence type="evidence at transcript level"/>
<dbReference type="Pfam" id="PF00098">
    <property type="entry name" value="zf-CCHC"/>
    <property type="match status" value="9"/>
</dbReference>
<keyword evidence="8" id="KW-0863">Zinc-finger</keyword>
<gene>
    <name evidence="15" type="primary">vasa2</name>
</gene>
<feature type="compositionally biased region" description="Low complexity" evidence="10">
    <location>
        <begin position="900"/>
        <end position="912"/>
    </location>
</feature>
<dbReference type="GO" id="GO:0003676">
    <property type="term" value="F:nucleic acid binding"/>
    <property type="evidence" value="ECO:0007669"/>
    <property type="project" value="InterPro"/>
</dbReference>
<feature type="compositionally biased region" description="Basic and acidic residues" evidence="10">
    <location>
        <begin position="85"/>
        <end position="97"/>
    </location>
</feature>
<dbReference type="GO" id="GO:0008270">
    <property type="term" value="F:zinc ion binding"/>
    <property type="evidence" value="ECO:0007669"/>
    <property type="project" value="UniProtKB-KW"/>
</dbReference>
<dbReference type="GO" id="GO:0005524">
    <property type="term" value="F:ATP binding"/>
    <property type="evidence" value="ECO:0007669"/>
    <property type="project" value="UniProtKB-KW"/>
</dbReference>
<evidence type="ECO:0000256" key="5">
    <source>
        <dbReference type="ARBA" id="ARBA00022806"/>
    </source>
</evidence>
<dbReference type="AlphaFoldDB" id="A0AAU7VH08"/>
<feature type="region of interest" description="Disordered" evidence="10">
    <location>
        <begin position="24"/>
        <end position="165"/>
    </location>
</feature>
<organism evidence="15">
    <name type="scientific">Enchytraeus coronatus</name>
    <dbReference type="NCBI Taxonomy" id="208440"/>
    <lineage>
        <taxon>Eukaryota</taxon>
        <taxon>Metazoa</taxon>
        <taxon>Spiralia</taxon>
        <taxon>Lophotrochozoa</taxon>
        <taxon>Annelida</taxon>
        <taxon>Clitellata</taxon>
        <taxon>Oligochaeta</taxon>
        <taxon>Enchytraeida</taxon>
        <taxon>Enchytraeidae</taxon>
        <taxon>Enchytraeus</taxon>
    </lineage>
</organism>
<feature type="domain" description="CCHC-type" evidence="11">
    <location>
        <begin position="238"/>
        <end position="253"/>
    </location>
</feature>
<feature type="compositionally biased region" description="Basic and acidic residues" evidence="10">
    <location>
        <begin position="303"/>
        <end position="324"/>
    </location>
</feature>
<feature type="domain" description="CCHC-type" evidence="11">
    <location>
        <begin position="205"/>
        <end position="220"/>
    </location>
</feature>
<dbReference type="PROSITE" id="PS51195">
    <property type="entry name" value="Q_MOTIF"/>
    <property type="match status" value="1"/>
</dbReference>
<feature type="domain" description="CCHC-type" evidence="11">
    <location>
        <begin position="99"/>
        <end position="113"/>
    </location>
</feature>
<feature type="compositionally biased region" description="Basic and acidic residues" evidence="10">
    <location>
        <begin position="60"/>
        <end position="74"/>
    </location>
</feature>
<reference evidence="15" key="2">
    <citation type="submission" date="2023-10" db="EMBL/GenBank/DDBJ databases">
        <authorList>
            <person name="Kostyuchenko R.P."/>
        </authorList>
    </citation>
    <scope>NUCLEOTIDE SEQUENCE</scope>
</reference>
<dbReference type="Gene3D" id="4.10.60.10">
    <property type="entry name" value="Zinc finger, CCHC-type"/>
    <property type="match status" value="6"/>
</dbReference>
<dbReference type="InterPro" id="IPR011545">
    <property type="entry name" value="DEAD/DEAH_box_helicase_dom"/>
</dbReference>
<keyword evidence="8" id="KW-0862">Zinc</keyword>
<evidence type="ECO:0000256" key="9">
    <source>
        <dbReference type="PROSITE-ProRule" id="PRU00552"/>
    </source>
</evidence>
<evidence type="ECO:0000259" key="11">
    <source>
        <dbReference type="PROSITE" id="PS50158"/>
    </source>
</evidence>
<dbReference type="SMART" id="SM00490">
    <property type="entry name" value="HELICc"/>
    <property type="match status" value="1"/>
</dbReference>
<dbReference type="InterPro" id="IPR036875">
    <property type="entry name" value="Znf_CCHC_sf"/>
</dbReference>
<dbReference type="InterPro" id="IPR027417">
    <property type="entry name" value="P-loop_NTPase"/>
</dbReference>
<evidence type="ECO:0000259" key="13">
    <source>
        <dbReference type="PROSITE" id="PS51194"/>
    </source>
</evidence>
<feature type="compositionally biased region" description="Polar residues" evidence="10">
    <location>
        <begin position="101"/>
        <end position="112"/>
    </location>
</feature>
<feature type="domain" description="CCHC-type" evidence="11">
    <location>
        <begin position="326"/>
        <end position="341"/>
    </location>
</feature>
<keyword evidence="5" id="KW-0347">Helicase</keyword>